<name>A0A5B2W1S6_9BACT</name>
<dbReference type="Proteomes" id="UP000324611">
    <property type="component" value="Unassembled WGS sequence"/>
</dbReference>
<evidence type="ECO:0000313" key="4">
    <source>
        <dbReference type="EMBL" id="KAA2245004.1"/>
    </source>
</evidence>
<dbReference type="InterPro" id="IPR025665">
    <property type="entry name" value="Beta-barrel_OMP_2"/>
</dbReference>
<proteinExistence type="predicted"/>
<evidence type="ECO:0000256" key="1">
    <source>
        <dbReference type="SAM" id="MobiDB-lite"/>
    </source>
</evidence>
<reference evidence="4 5" key="2">
    <citation type="submission" date="2019-09" db="EMBL/GenBank/DDBJ databases">
        <authorList>
            <person name="Jin C."/>
        </authorList>
    </citation>
    <scope>NUCLEOTIDE SEQUENCE [LARGE SCALE GENOMIC DNA]</scope>
    <source>
        <strain evidence="4 5">BN140078</strain>
    </source>
</reference>
<feature type="region of interest" description="Disordered" evidence="1">
    <location>
        <begin position="92"/>
        <end position="139"/>
    </location>
</feature>
<dbReference type="AlphaFoldDB" id="A0A5B2W1S6"/>
<feature type="domain" description="Outer membrane protein beta-barrel" evidence="3">
    <location>
        <begin position="268"/>
        <end position="401"/>
    </location>
</feature>
<evidence type="ECO:0000313" key="5">
    <source>
        <dbReference type="Proteomes" id="UP000324611"/>
    </source>
</evidence>
<accession>A0A5B2W1S6</accession>
<feature type="compositionally biased region" description="Polar residues" evidence="1">
    <location>
        <begin position="121"/>
        <end position="136"/>
    </location>
</feature>
<sequence length="440" mass="48660">MSDAFDKKFREKLSEEDFPFDPDAWKKMEKKLDALNEPTGRRKPFWWWMAPLLLLLLGTGAFIWWRNTTSPANIPEEDGKTSAQITLPSATDTVAATSGGKATAAPEKETTTPALSDDNTRPANQQEIKPSDNKNTAAGKISVPPILVTTNNNNNNAAKGKTVVPPAVVKNDNPPAAASPVLAYQEKRNAAANAVDNNTADNNILDLLANIRPKEKQVSTKLNGASHIPVKESVEKSVTKQTVPQRKGFSIGVMVGPVLNIAPSMQYGRIGVDAGLLLSYHLNNRWSFTTGAVYSIKPYGGTRSDYGVTKKWSPPMSYVKNIDANCDVLDIPLNINYAVVNSPKYTLGITAGLSSYLMLKEKYEYKYDYWESDRYINNENRHYFSILNLAFTYQFPLNSHMSLGLQPYAKIPLKAVGFGEVRLYSTGVAVQLNFNQTKRK</sequence>
<keyword evidence="2" id="KW-0812">Transmembrane</keyword>
<dbReference type="Pfam" id="PF13568">
    <property type="entry name" value="OMP_b-brl_2"/>
    <property type="match status" value="1"/>
</dbReference>
<keyword evidence="5" id="KW-1185">Reference proteome</keyword>
<keyword evidence="2" id="KW-1133">Transmembrane helix</keyword>
<reference evidence="4 5" key="1">
    <citation type="submission" date="2019-09" db="EMBL/GenBank/DDBJ databases">
        <title>Chitinophaga ginsengihumi sp. nov., isolated from soil of ginseng rhizosphere.</title>
        <authorList>
            <person name="Lee J."/>
        </authorList>
    </citation>
    <scope>NUCLEOTIDE SEQUENCE [LARGE SCALE GENOMIC DNA]</scope>
    <source>
        <strain evidence="4 5">BN140078</strain>
    </source>
</reference>
<keyword evidence="2" id="KW-0472">Membrane</keyword>
<evidence type="ECO:0000259" key="3">
    <source>
        <dbReference type="Pfam" id="PF13568"/>
    </source>
</evidence>
<evidence type="ECO:0000256" key="2">
    <source>
        <dbReference type="SAM" id="Phobius"/>
    </source>
</evidence>
<gene>
    <name evidence="4" type="ORF">F0L74_03315</name>
</gene>
<feature type="transmembrane region" description="Helical" evidence="2">
    <location>
        <begin position="45"/>
        <end position="65"/>
    </location>
</feature>
<dbReference type="EMBL" id="VUOC01000001">
    <property type="protein sequence ID" value="KAA2245004.1"/>
    <property type="molecule type" value="Genomic_DNA"/>
</dbReference>
<protein>
    <submittedName>
        <fullName evidence="4">Outer membrane beta-barrel protein</fullName>
    </submittedName>
</protein>
<organism evidence="4 5">
    <name type="scientific">Chitinophaga agrisoli</name>
    <dbReference type="NCBI Taxonomy" id="2607653"/>
    <lineage>
        <taxon>Bacteria</taxon>
        <taxon>Pseudomonadati</taxon>
        <taxon>Bacteroidota</taxon>
        <taxon>Chitinophagia</taxon>
        <taxon>Chitinophagales</taxon>
        <taxon>Chitinophagaceae</taxon>
        <taxon>Chitinophaga</taxon>
    </lineage>
</organism>
<comment type="caution">
    <text evidence="4">The sequence shown here is derived from an EMBL/GenBank/DDBJ whole genome shotgun (WGS) entry which is preliminary data.</text>
</comment>